<name>A0A830EBH8_9EURY</name>
<protein>
    <submittedName>
        <fullName evidence="2">Uncharacterized protein</fullName>
    </submittedName>
</protein>
<dbReference type="EMBL" id="BMOC01000012">
    <property type="protein sequence ID" value="GGJ09831.1"/>
    <property type="molecule type" value="Genomic_DNA"/>
</dbReference>
<evidence type="ECO:0000313" key="3">
    <source>
        <dbReference type="Proteomes" id="UP000653099"/>
    </source>
</evidence>
<evidence type="ECO:0000256" key="1">
    <source>
        <dbReference type="SAM" id="MobiDB-lite"/>
    </source>
</evidence>
<feature type="region of interest" description="Disordered" evidence="1">
    <location>
        <begin position="1"/>
        <end position="64"/>
    </location>
</feature>
<evidence type="ECO:0000313" key="2">
    <source>
        <dbReference type="EMBL" id="GGJ09831.1"/>
    </source>
</evidence>
<comment type="caution">
    <text evidence="2">The sequence shown here is derived from an EMBL/GenBank/DDBJ whole genome shotgun (WGS) entry which is preliminary data.</text>
</comment>
<reference evidence="2" key="2">
    <citation type="submission" date="2020-09" db="EMBL/GenBank/DDBJ databases">
        <authorList>
            <person name="Sun Q."/>
            <person name="Ohkuma M."/>
        </authorList>
    </citation>
    <scope>NUCLEOTIDE SEQUENCE</scope>
    <source>
        <strain evidence="2">JCM 14359</strain>
    </source>
</reference>
<keyword evidence="3" id="KW-1185">Reference proteome</keyword>
<dbReference type="AlphaFoldDB" id="A0A830EBH8"/>
<dbReference type="Proteomes" id="UP000653099">
    <property type="component" value="Unassembled WGS sequence"/>
</dbReference>
<sequence length="117" mass="12625">MGPQWPGHSPTRETTGSPPGVLPGPPECGVEPTGDNHPDPVVGFPRLQPREAGKFTAAEPHQSPHAIAVTVEDGIHRCVHCETSGTDHGYTALRELWQSRHDRAPGGNARLYWLCGH</sequence>
<organism evidence="2 3">
    <name type="scientific">Halobellus salinus</name>
    <dbReference type="NCBI Taxonomy" id="931585"/>
    <lineage>
        <taxon>Archaea</taxon>
        <taxon>Methanobacteriati</taxon>
        <taxon>Methanobacteriota</taxon>
        <taxon>Stenosarchaea group</taxon>
        <taxon>Halobacteria</taxon>
        <taxon>Halobacteriales</taxon>
        <taxon>Haloferacaceae</taxon>
        <taxon>Halobellus</taxon>
    </lineage>
</organism>
<reference evidence="2" key="1">
    <citation type="journal article" date="2014" name="Int. J. Syst. Evol. Microbiol.">
        <title>Complete genome sequence of Corynebacterium casei LMG S-19264T (=DSM 44701T), isolated from a smear-ripened cheese.</title>
        <authorList>
            <consortium name="US DOE Joint Genome Institute (JGI-PGF)"/>
            <person name="Walter F."/>
            <person name="Albersmeier A."/>
            <person name="Kalinowski J."/>
            <person name="Ruckert C."/>
        </authorList>
    </citation>
    <scope>NUCLEOTIDE SEQUENCE</scope>
    <source>
        <strain evidence="2">JCM 14359</strain>
    </source>
</reference>
<gene>
    <name evidence="2" type="ORF">GCM10008995_19670</name>
</gene>
<accession>A0A830EBH8</accession>
<proteinExistence type="predicted"/>